<organism evidence="8 9">
    <name type="scientific">Eleusine coracana subsp. coracana</name>
    <dbReference type="NCBI Taxonomy" id="191504"/>
    <lineage>
        <taxon>Eukaryota</taxon>
        <taxon>Viridiplantae</taxon>
        <taxon>Streptophyta</taxon>
        <taxon>Embryophyta</taxon>
        <taxon>Tracheophyta</taxon>
        <taxon>Spermatophyta</taxon>
        <taxon>Magnoliopsida</taxon>
        <taxon>Liliopsida</taxon>
        <taxon>Poales</taxon>
        <taxon>Poaceae</taxon>
        <taxon>PACMAD clade</taxon>
        <taxon>Chloridoideae</taxon>
        <taxon>Cynodonteae</taxon>
        <taxon>Eleusininae</taxon>
        <taxon>Eleusine</taxon>
    </lineage>
</organism>
<feature type="binding site" evidence="7">
    <location>
        <position position="80"/>
    </location>
    <ligand>
        <name>Mg(2+)</name>
        <dbReference type="ChEBI" id="CHEBI:18420"/>
        <label>1</label>
        <note>catalytic</note>
    </ligand>
</feature>
<feature type="binding site" evidence="7">
    <location>
        <position position="144"/>
    </location>
    <ligand>
        <name>Mg(2+)</name>
        <dbReference type="ChEBI" id="CHEBI:18420"/>
        <label>1</label>
        <note>catalytic</note>
    </ligand>
</feature>
<dbReference type="SUPFAM" id="SSF56655">
    <property type="entry name" value="Carbohydrate phosphatase"/>
    <property type="match status" value="1"/>
</dbReference>
<comment type="caution">
    <text evidence="8">The sequence shown here is derived from an EMBL/GenBank/DDBJ whole genome shotgun (WGS) entry which is preliminary data.</text>
</comment>
<feature type="binding site" evidence="7">
    <location>
        <position position="261"/>
    </location>
    <ligand>
        <name>Mg(2+)</name>
        <dbReference type="ChEBI" id="CHEBI:18420"/>
        <label>1</label>
        <note>catalytic</note>
    </ligand>
</feature>
<evidence type="ECO:0000256" key="5">
    <source>
        <dbReference type="ARBA" id="ARBA00022842"/>
    </source>
</evidence>
<dbReference type="GO" id="GO:0000103">
    <property type="term" value="P:sulfate assimilation"/>
    <property type="evidence" value="ECO:0007669"/>
    <property type="project" value="TreeGrafter"/>
</dbReference>
<dbReference type="InterPro" id="IPR020583">
    <property type="entry name" value="Inositol_monoP_metal-BS"/>
</dbReference>
<evidence type="ECO:0000256" key="6">
    <source>
        <dbReference type="ARBA" id="ARBA00044466"/>
    </source>
</evidence>
<dbReference type="GO" id="GO:0046872">
    <property type="term" value="F:metal ion binding"/>
    <property type="evidence" value="ECO:0007669"/>
    <property type="project" value="UniProtKB-KW"/>
</dbReference>
<dbReference type="Proteomes" id="UP001054889">
    <property type="component" value="Unassembled WGS sequence"/>
</dbReference>
<evidence type="ECO:0000256" key="7">
    <source>
        <dbReference type="PIRSR" id="PIRSR600760-2"/>
    </source>
</evidence>
<dbReference type="PANTHER" id="PTHR43200:SF7">
    <property type="entry name" value="OS12G0183200 PROTEIN"/>
    <property type="match status" value="1"/>
</dbReference>
<evidence type="ECO:0008006" key="10">
    <source>
        <dbReference type="Google" id="ProtNLM"/>
    </source>
</evidence>
<keyword evidence="3 7" id="KW-0479">Metal-binding</keyword>
<dbReference type="PANTHER" id="PTHR43200">
    <property type="entry name" value="PHOSPHATASE"/>
    <property type="match status" value="1"/>
</dbReference>
<evidence type="ECO:0000256" key="3">
    <source>
        <dbReference type="ARBA" id="ARBA00022723"/>
    </source>
</evidence>
<evidence type="ECO:0000256" key="2">
    <source>
        <dbReference type="ARBA" id="ARBA00009759"/>
    </source>
</evidence>
<dbReference type="GO" id="GO:0046854">
    <property type="term" value="P:phosphatidylinositol phosphate biosynthetic process"/>
    <property type="evidence" value="ECO:0007669"/>
    <property type="project" value="InterPro"/>
</dbReference>
<evidence type="ECO:0000313" key="9">
    <source>
        <dbReference type="Proteomes" id="UP001054889"/>
    </source>
</evidence>
<dbReference type="Gene3D" id="3.40.190.80">
    <property type="match status" value="1"/>
</dbReference>
<dbReference type="CDD" id="cd01517">
    <property type="entry name" value="PAP_phosphatase"/>
    <property type="match status" value="1"/>
</dbReference>
<keyword evidence="9" id="KW-1185">Reference proteome</keyword>
<comment type="cofactor">
    <cofactor evidence="1 7">
        <name>Mg(2+)</name>
        <dbReference type="ChEBI" id="CHEBI:18420"/>
    </cofactor>
</comment>
<comment type="catalytic activity">
    <reaction evidence="6">
        <text>adenosine 2',5'-bisphosphate + H2O = AMP + phosphate</text>
        <dbReference type="Rhea" id="RHEA:77643"/>
        <dbReference type="ChEBI" id="CHEBI:15377"/>
        <dbReference type="ChEBI" id="CHEBI:43474"/>
        <dbReference type="ChEBI" id="CHEBI:194156"/>
        <dbReference type="ChEBI" id="CHEBI:456215"/>
        <dbReference type="EC" id="3.1.3.7"/>
    </reaction>
    <physiologicalReaction direction="left-to-right" evidence="6">
        <dbReference type="Rhea" id="RHEA:77644"/>
    </physiologicalReaction>
</comment>
<evidence type="ECO:0000256" key="4">
    <source>
        <dbReference type="ARBA" id="ARBA00022801"/>
    </source>
</evidence>
<dbReference type="FunFam" id="3.30.540.10:FF:000016">
    <property type="entry name" value="SAL1 phosphatase"/>
    <property type="match status" value="1"/>
</dbReference>
<dbReference type="PROSITE" id="PS00629">
    <property type="entry name" value="IMP_1"/>
    <property type="match status" value="1"/>
</dbReference>
<dbReference type="PROSITE" id="PS00630">
    <property type="entry name" value="IMP_2"/>
    <property type="match status" value="1"/>
</dbReference>
<reference evidence="8" key="2">
    <citation type="submission" date="2021-12" db="EMBL/GenBank/DDBJ databases">
        <title>Resequencing data analysis of finger millet.</title>
        <authorList>
            <person name="Hatakeyama M."/>
            <person name="Aluri S."/>
            <person name="Balachadran M.T."/>
            <person name="Sivarajan S.R."/>
            <person name="Poveda L."/>
            <person name="Shimizu-Inatsugi R."/>
            <person name="Schlapbach R."/>
            <person name="Sreeman S.M."/>
            <person name="Shimizu K.K."/>
        </authorList>
    </citation>
    <scope>NUCLEOTIDE SEQUENCE</scope>
</reference>
<feature type="binding site" evidence="7">
    <location>
        <position position="145"/>
    </location>
    <ligand>
        <name>Mg(2+)</name>
        <dbReference type="ChEBI" id="CHEBI:18420"/>
        <label>1</label>
        <note>catalytic</note>
    </ligand>
</feature>
<evidence type="ECO:0000313" key="8">
    <source>
        <dbReference type="EMBL" id="GJN13622.1"/>
    </source>
</evidence>
<dbReference type="InterPro" id="IPR020550">
    <property type="entry name" value="Inositol_monophosphatase_CS"/>
</dbReference>
<proteinExistence type="inferred from homology"/>
<name>A0AAV5DT32_ELECO</name>
<dbReference type="GO" id="GO:0008441">
    <property type="term" value="F:3'(2'),5'-bisphosphate nucleotidase activity"/>
    <property type="evidence" value="ECO:0007669"/>
    <property type="project" value="UniProtKB-EC"/>
</dbReference>
<dbReference type="InterPro" id="IPR000760">
    <property type="entry name" value="Inositol_monophosphatase-like"/>
</dbReference>
<gene>
    <name evidence="8" type="primary">gb00347</name>
    <name evidence="8" type="ORF">PR202_gb00347</name>
</gene>
<dbReference type="Pfam" id="PF00459">
    <property type="entry name" value="Inositol_P"/>
    <property type="match status" value="2"/>
</dbReference>
<reference evidence="8" key="1">
    <citation type="journal article" date="2018" name="DNA Res.">
        <title>Multiple hybrid de novo genome assembly of finger millet, an orphan allotetraploid crop.</title>
        <authorList>
            <person name="Hatakeyama M."/>
            <person name="Aluri S."/>
            <person name="Balachadran M.T."/>
            <person name="Sivarajan S.R."/>
            <person name="Patrignani A."/>
            <person name="Gruter S."/>
            <person name="Poveda L."/>
            <person name="Shimizu-Inatsugi R."/>
            <person name="Baeten J."/>
            <person name="Francoijs K.J."/>
            <person name="Nataraja K.N."/>
            <person name="Reddy Y.A.N."/>
            <person name="Phadnis S."/>
            <person name="Ravikumar R.L."/>
            <person name="Schlapbach R."/>
            <person name="Sreeman S.M."/>
            <person name="Shimizu K.K."/>
        </authorList>
    </citation>
    <scope>NUCLEOTIDE SEQUENCE</scope>
</reference>
<comment type="similarity">
    <text evidence="2">Belongs to the inositol monophosphatase superfamily.</text>
</comment>
<dbReference type="AlphaFoldDB" id="A0AAV5DT32"/>
<dbReference type="Gene3D" id="3.30.540.10">
    <property type="entry name" value="Fructose-1,6-Bisphosphatase, subunit A, domain 1"/>
    <property type="match status" value="1"/>
</dbReference>
<sequence length="327" mass="34654">MSQAPEVAGNSYGAELAAAKKAVSLAARLCQRVQRDILQSDIQSKVDRTPVTVADYGSQVLVSLVLKMELPSQSFSMIAEEDSKDLRSDTAQEILEHITNLVNETIVSDGSYDISLSKDDVLSAIDGGKSLGGPSGRHWILDPIDGTKGFIRGDQYAVALGLLDEGKVVLGVLGCPNLPLKSSSVLNSSHFGDLVGSLFSATIGSGAEVEAIGGSKPEKKLGVQAPPVRMDSQAKYGALARGDGAIFMRIPHQGYRETVWDHAAGSIVVTEAGGMVKDASGNDLDFSKGRHLDRDRGIIATNKYLMPLVLKAVQEAVKEEQHATALV</sequence>
<keyword evidence="4" id="KW-0378">Hydrolase</keyword>
<keyword evidence="5 7" id="KW-0460">Magnesium</keyword>
<accession>A0AAV5DT32</accession>
<dbReference type="EMBL" id="BQKI01000071">
    <property type="protein sequence ID" value="GJN13622.1"/>
    <property type="molecule type" value="Genomic_DNA"/>
</dbReference>
<evidence type="ECO:0000256" key="1">
    <source>
        <dbReference type="ARBA" id="ARBA00001946"/>
    </source>
</evidence>
<protein>
    <recommendedName>
        <fullName evidence="10">3'(2'),5'-bisphosphate nucleotidase</fullName>
    </recommendedName>
</protein>
<dbReference type="InterPro" id="IPR051090">
    <property type="entry name" value="Inositol_monoP_superfamily"/>
</dbReference>
<feature type="binding site" evidence="7">
    <location>
        <position position="142"/>
    </location>
    <ligand>
        <name>Mg(2+)</name>
        <dbReference type="ChEBI" id="CHEBI:18420"/>
        <label>1</label>
        <note>catalytic</note>
    </ligand>
</feature>